<proteinExistence type="predicted"/>
<evidence type="ECO:0000256" key="5">
    <source>
        <dbReference type="SAM" id="Phobius"/>
    </source>
</evidence>
<evidence type="ECO:0000256" key="2">
    <source>
        <dbReference type="ARBA" id="ARBA00022692"/>
    </source>
</evidence>
<dbReference type="PANTHER" id="PTHR31415">
    <property type="entry name" value="OS05G0367900 PROTEIN"/>
    <property type="match status" value="1"/>
</dbReference>
<keyword evidence="3 5" id="KW-1133">Transmembrane helix</keyword>
<dbReference type="GO" id="GO:0098542">
    <property type="term" value="P:defense response to other organism"/>
    <property type="evidence" value="ECO:0007669"/>
    <property type="project" value="InterPro"/>
</dbReference>
<evidence type="ECO:0000259" key="6">
    <source>
        <dbReference type="Pfam" id="PF03168"/>
    </source>
</evidence>
<sequence>MEKKGAPPSTNFRLLCCAISTLLILAGITALVLYLVYRPSRPHFTVLGAAIYRLTKSASAVPAVAISTNMQFTVAIRNPNSRAAVQLDRLCAYVSYRDQPITPPSSLPSLYEEAEGTVVVSPVFGADIVPVSAEVEAELMNDEGYGVVALRLVITGRVRYRPGPFKSRWVGIYVKCDLLVGLKKGASGQVMLLGQPNCVVDP</sequence>
<organism evidence="7 8">
    <name type="scientific">Dendrobium catenatum</name>
    <dbReference type="NCBI Taxonomy" id="906689"/>
    <lineage>
        <taxon>Eukaryota</taxon>
        <taxon>Viridiplantae</taxon>
        <taxon>Streptophyta</taxon>
        <taxon>Embryophyta</taxon>
        <taxon>Tracheophyta</taxon>
        <taxon>Spermatophyta</taxon>
        <taxon>Magnoliopsida</taxon>
        <taxon>Liliopsida</taxon>
        <taxon>Asparagales</taxon>
        <taxon>Orchidaceae</taxon>
        <taxon>Epidendroideae</taxon>
        <taxon>Malaxideae</taxon>
        <taxon>Dendrobiinae</taxon>
        <taxon>Dendrobium</taxon>
    </lineage>
</organism>
<dbReference type="InterPro" id="IPR004864">
    <property type="entry name" value="LEA_2"/>
</dbReference>
<keyword evidence="2 5" id="KW-0812">Transmembrane</keyword>
<name>A0A2I0WPD2_9ASPA</name>
<dbReference type="GO" id="GO:0005886">
    <property type="term" value="C:plasma membrane"/>
    <property type="evidence" value="ECO:0007669"/>
    <property type="project" value="TreeGrafter"/>
</dbReference>
<evidence type="ECO:0000256" key="3">
    <source>
        <dbReference type="ARBA" id="ARBA00022989"/>
    </source>
</evidence>
<dbReference type="PANTHER" id="PTHR31415:SF9">
    <property type="entry name" value="OS05G0367900 PROTEIN"/>
    <property type="match status" value="1"/>
</dbReference>
<accession>A0A2I0WPD2</accession>
<evidence type="ECO:0000256" key="1">
    <source>
        <dbReference type="ARBA" id="ARBA00004167"/>
    </source>
</evidence>
<dbReference type="OrthoDB" id="746161at2759"/>
<dbReference type="InterPro" id="IPR044839">
    <property type="entry name" value="NDR1-like"/>
</dbReference>
<dbReference type="Proteomes" id="UP000233837">
    <property type="component" value="Unassembled WGS sequence"/>
</dbReference>
<dbReference type="Pfam" id="PF03168">
    <property type="entry name" value="LEA_2"/>
    <property type="match status" value="1"/>
</dbReference>
<comment type="subcellular location">
    <subcellularLocation>
        <location evidence="1">Membrane</location>
        <topology evidence="1">Single-pass membrane protein</topology>
    </subcellularLocation>
</comment>
<dbReference type="EMBL" id="KZ502493">
    <property type="protein sequence ID" value="PKU77501.1"/>
    <property type="molecule type" value="Genomic_DNA"/>
</dbReference>
<keyword evidence="8" id="KW-1185">Reference proteome</keyword>
<gene>
    <name evidence="7" type="ORF">MA16_Dca017996</name>
</gene>
<feature type="transmembrane region" description="Helical" evidence="5">
    <location>
        <begin position="12"/>
        <end position="37"/>
    </location>
</feature>
<dbReference type="GO" id="GO:0009506">
    <property type="term" value="C:plasmodesma"/>
    <property type="evidence" value="ECO:0007669"/>
    <property type="project" value="TreeGrafter"/>
</dbReference>
<evidence type="ECO:0000313" key="8">
    <source>
        <dbReference type="Proteomes" id="UP000233837"/>
    </source>
</evidence>
<evidence type="ECO:0000256" key="4">
    <source>
        <dbReference type="ARBA" id="ARBA00023136"/>
    </source>
</evidence>
<dbReference type="AlphaFoldDB" id="A0A2I0WPD2"/>
<keyword evidence="4 5" id="KW-0472">Membrane</keyword>
<feature type="domain" description="Late embryogenesis abundant protein LEA-2 subgroup" evidence="6">
    <location>
        <begin position="73"/>
        <end position="176"/>
    </location>
</feature>
<protein>
    <recommendedName>
        <fullName evidence="6">Late embryogenesis abundant protein LEA-2 subgroup domain-containing protein</fullName>
    </recommendedName>
</protein>
<reference evidence="7 8" key="1">
    <citation type="journal article" date="2016" name="Sci. Rep.">
        <title>The Dendrobium catenatum Lindl. genome sequence provides insights into polysaccharide synthase, floral development and adaptive evolution.</title>
        <authorList>
            <person name="Zhang G.Q."/>
            <person name="Xu Q."/>
            <person name="Bian C."/>
            <person name="Tsai W.C."/>
            <person name="Yeh C.M."/>
            <person name="Liu K.W."/>
            <person name="Yoshida K."/>
            <person name="Zhang L.S."/>
            <person name="Chang S.B."/>
            <person name="Chen F."/>
            <person name="Shi Y."/>
            <person name="Su Y.Y."/>
            <person name="Zhang Y.Q."/>
            <person name="Chen L.J."/>
            <person name="Yin Y."/>
            <person name="Lin M."/>
            <person name="Huang H."/>
            <person name="Deng H."/>
            <person name="Wang Z.W."/>
            <person name="Zhu S.L."/>
            <person name="Zhao X."/>
            <person name="Deng C."/>
            <person name="Niu S.C."/>
            <person name="Huang J."/>
            <person name="Wang M."/>
            <person name="Liu G.H."/>
            <person name="Yang H.J."/>
            <person name="Xiao X.J."/>
            <person name="Hsiao Y.Y."/>
            <person name="Wu W.L."/>
            <person name="Chen Y.Y."/>
            <person name="Mitsuda N."/>
            <person name="Ohme-Takagi M."/>
            <person name="Luo Y.B."/>
            <person name="Van de Peer Y."/>
            <person name="Liu Z.J."/>
        </authorList>
    </citation>
    <scope>NUCLEOTIDE SEQUENCE [LARGE SCALE GENOMIC DNA]</scope>
    <source>
        <tissue evidence="7">The whole plant</tissue>
    </source>
</reference>
<evidence type="ECO:0000313" key="7">
    <source>
        <dbReference type="EMBL" id="PKU77501.1"/>
    </source>
</evidence>
<reference evidence="7 8" key="2">
    <citation type="journal article" date="2017" name="Nature">
        <title>The Apostasia genome and the evolution of orchids.</title>
        <authorList>
            <person name="Zhang G.Q."/>
            <person name="Liu K.W."/>
            <person name="Li Z."/>
            <person name="Lohaus R."/>
            <person name="Hsiao Y.Y."/>
            <person name="Niu S.C."/>
            <person name="Wang J.Y."/>
            <person name="Lin Y.C."/>
            <person name="Xu Q."/>
            <person name="Chen L.J."/>
            <person name="Yoshida K."/>
            <person name="Fujiwara S."/>
            <person name="Wang Z.W."/>
            <person name="Zhang Y.Q."/>
            <person name="Mitsuda N."/>
            <person name="Wang M."/>
            <person name="Liu G.H."/>
            <person name="Pecoraro L."/>
            <person name="Huang H.X."/>
            <person name="Xiao X.J."/>
            <person name="Lin M."/>
            <person name="Wu X.Y."/>
            <person name="Wu W.L."/>
            <person name="Chen Y.Y."/>
            <person name="Chang S.B."/>
            <person name="Sakamoto S."/>
            <person name="Ohme-Takagi M."/>
            <person name="Yagi M."/>
            <person name="Zeng S.J."/>
            <person name="Shen C.Y."/>
            <person name="Yeh C.M."/>
            <person name="Luo Y.B."/>
            <person name="Tsai W.C."/>
            <person name="Van de Peer Y."/>
            <person name="Liu Z.J."/>
        </authorList>
    </citation>
    <scope>NUCLEOTIDE SEQUENCE [LARGE SCALE GENOMIC DNA]</scope>
    <source>
        <tissue evidence="7">The whole plant</tissue>
    </source>
</reference>